<keyword evidence="2" id="KW-1185">Reference proteome</keyword>
<accession>A0A445BUP2</accession>
<proteinExistence type="predicted"/>
<dbReference type="PANTHER" id="PTHR46033:SF8">
    <property type="entry name" value="PROTEIN MAINTENANCE OF MERISTEMS-LIKE"/>
    <property type="match status" value="1"/>
</dbReference>
<dbReference type="Proteomes" id="UP000289738">
    <property type="component" value="Chromosome A08"/>
</dbReference>
<dbReference type="GO" id="GO:0010073">
    <property type="term" value="P:meristem maintenance"/>
    <property type="evidence" value="ECO:0007669"/>
    <property type="project" value="InterPro"/>
</dbReference>
<gene>
    <name evidence="1" type="ORF">Ahy_A08g038893</name>
</gene>
<evidence type="ECO:0008006" key="3">
    <source>
        <dbReference type="Google" id="ProtNLM"/>
    </source>
</evidence>
<dbReference type="PANTHER" id="PTHR46033">
    <property type="entry name" value="PROTEIN MAIN-LIKE 2"/>
    <property type="match status" value="1"/>
</dbReference>
<protein>
    <recommendedName>
        <fullName evidence="3">Aminotransferase-like plant mobile domain-containing protein</fullName>
    </recommendedName>
</protein>
<comment type="caution">
    <text evidence="1">The sequence shown here is derived from an EMBL/GenBank/DDBJ whole genome shotgun (WGS) entry which is preliminary data.</text>
</comment>
<name>A0A445BUP2_ARAHY</name>
<organism evidence="1 2">
    <name type="scientific">Arachis hypogaea</name>
    <name type="common">Peanut</name>
    <dbReference type="NCBI Taxonomy" id="3818"/>
    <lineage>
        <taxon>Eukaryota</taxon>
        <taxon>Viridiplantae</taxon>
        <taxon>Streptophyta</taxon>
        <taxon>Embryophyta</taxon>
        <taxon>Tracheophyta</taxon>
        <taxon>Spermatophyta</taxon>
        <taxon>Magnoliopsida</taxon>
        <taxon>eudicotyledons</taxon>
        <taxon>Gunneridae</taxon>
        <taxon>Pentapetalae</taxon>
        <taxon>rosids</taxon>
        <taxon>fabids</taxon>
        <taxon>Fabales</taxon>
        <taxon>Fabaceae</taxon>
        <taxon>Papilionoideae</taxon>
        <taxon>50 kb inversion clade</taxon>
        <taxon>dalbergioids sensu lato</taxon>
        <taxon>Dalbergieae</taxon>
        <taxon>Pterocarpus clade</taxon>
        <taxon>Arachis</taxon>
    </lineage>
</organism>
<dbReference type="AlphaFoldDB" id="A0A445BUP2"/>
<sequence length="97" mass="11200">MICGEHILEVVPSSDDKQSQTKWIVELTWFYNTVYGELEQDATEERLMRYTRGYVMQLIGGLIFPNAFDSRAHIRWLSLLEDLEACGQLSWDSAVLA</sequence>
<evidence type="ECO:0000313" key="2">
    <source>
        <dbReference type="Proteomes" id="UP000289738"/>
    </source>
</evidence>
<reference evidence="1 2" key="1">
    <citation type="submission" date="2019-01" db="EMBL/GenBank/DDBJ databases">
        <title>Sequencing of cultivated peanut Arachis hypogaea provides insights into genome evolution and oil improvement.</title>
        <authorList>
            <person name="Chen X."/>
        </authorList>
    </citation>
    <scope>NUCLEOTIDE SEQUENCE [LARGE SCALE GENOMIC DNA]</scope>
    <source>
        <strain evidence="2">cv. Fuhuasheng</strain>
        <tissue evidence="1">Leaves</tissue>
    </source>
</reference>
<dbReference type="EMBL" id="SDMP01000008">
    <property type="protein sequence ID" value="RYR42417.1"/>
    <property type="molecule type" value="Genomic_DNA"/>
</dbReference>
<dbReference type="InterPro" id="IPR044824">
    <property type="entry name" value="MAIN-like"/>
</dbReference>
<evidence type="ECO:0000313" key="1">
    <source>
        <dbReference type="EMBL" id="RYR42417.1"/>
    </source>
</evidence>